<comment type="subcellular location">
    <subcellularLocation>
        <location evidence="1">Membrane</location>
        <topology evidence="1">Multi-pass membrane protein</topology>
    </subcellularLocation>
</comment>
<evidence type="ECO:0000313" key="8">
    <source>
        <dbReference type="Proteomes" id="UP000305511"/>
    </source>
</evidence>
<gene>
    <name evidence="7" type="ORF">EY666_20760</name>
</gene>
<protein>
    <submittedName>
        <fullName evidence="7">O-antigen ligase domain-containing protein</fullName>
    </submittedName>
</protein>
<dbReference type="RefSeq" id="WP_137274725.1">
    <property type="nucleotide sequence ID" value="NZ_SIYF01000920.1"/>
</dbReference>
<dbReference type="PANTHER" id="PTHR37422">
    <property type="entry name" value="TEICHURONIC ACID BIOSYNTHESIS PROTEIN TUAE"/>
    <property type="match status" value="1"/>
</dbReference>
<dbReference type="PANTHER" id="PTHR37422:SF13">
    <property type="entry name" value="LIPOPOLYSACCHARIDE BIOSYNTHESIS PROTEIN PA4999-RELATED"/>
    <property type="match status" value="1"/>
</dbReference>
<feature type="non-terminal residue" evidence="7">
    <location>
        <position position="1"/>
    </location>
</feature>
<feature type="non-terminal residue" evidence="7">
    <location>
        <position position="236"/>
    </location>
</feature>
<keyword evidence="3 5" id="KW-1133">Transmembrane helix</keyword>
<keyword evidence="2 5" id="KW-0812">Transmembrane</keyword>
<dbReference type="InterPro" id="IPR007016">
    <property type="entry name" value="O-antigen_ligase-rel_domated"/>
</dbReference>
<feature type="transmembrane region" description="Helical" evidence="5">
    <location>
        <begin position="16"/>
        <end position="34"/>
    </location>
</feature>
<evidence type="ECO:0000256" key="4">
    <source>
        <dbReference type="ARBA" id="ARBA00023136"/>
    </source>
</evidence>
<feature type="transmembrane region" description="Helical" evidence="5">
    <location>
        <begin position="65"/>
        <end position="82"/>
    </location>
</feature>
<evidence type="ECO:0000256" key="2">
    <source>
        <dbReference type="ARBA" id="ARBA00022692"/>
    </source>
</evidence>
<feature type="domain" description="O-antigen ligase-related" evidence="6">
    <location>
        <begin position="50"/>
        <end position="228"/>
    </location>
</feature>
<evidence type="ECO:0000256" key="5">
    <source>
        <dbReference type="SAM" id="Phobius"/>
    </source>
</evidence>
<evidence type="ECO:0000256" key="3">
    <source>
        <dbReference type="ARBA" id="ARBA00022989"/>
    </source>
</evidence>
<dbReference type="AlphaFoldDB" id="A0A4U3JS71"/>
<dbReference type="GO" id="GO:0016874">
    <property type="term" value="F:ligase activity"/>
    <property type="evidence" value="ECO:0007669"/>
    <property type="project" value="UniProtKB-KW"/>
</dbReference>
<proteinExistence type="predicted"/>
<reference evidence="7 8" key="1">
    <citation type="submission" date="2019-02" db="EMBL/GenBank/DDBJ databases">
        <title>Bacteria dissemination in different level of health care in South Africa: the effectiveness of infections prevention and control.</title>
        <authorList>
            <person name="Shobo C."/>
            <person name="Amoako D.G."/>
            <person name="Allam M."/>
            <person name="Ismail A."/>
            <person name="Bester L.A."/>
            <person name="Essack S.Y."/>
        </authorList>
    </citation>
    <scope>NUCLEOTIDE SEQUENCE [LARGE SCALE GENOMIC DNA]</scope>
    <source>
        <strain evidence="7 8">2SIL2</strain>
    </source>
</reference>
<sequence length="236" mass="26155">RMGFLGNRLFGVFPDPNFGATISVVVILLSVYYIKTNSNRTFTLFNSLNILLQLMFISLSGSRTALIVLLTVTAVGMFFVGFHSKKVDSQKLFLRWILSIISSLLTIAVLYLIIDALKTGLSYIPSLLQMKEASLPTIDTKNNLNKVNLDRPDVSNGGDISNLRFSLWSSAVEIFKSSWLVGASAANYIPYAHDVLPDSFIGQNTLTTHNFVFLIMASTGASGLLVFFIFFINKIY</sequence>
<keyword evidence="7" id="KW-0436">Ligase</keyword>
<dbReference type="Pfam" id="PF04932">
    <property type="entry name" value="Wzy_C"/>
    <property type="match status" value="1"/>
</dbReference>
<organism evidence="7 8">
    <name type="scientific">Enterococcus faecalis</name>
    <name type="common">Streptococcus faecalis</name>
    <dbReference type="NCBI Taxonomy" id="1351"/>
    <lineage>
        <taxon>Bacteria</taxon>
        <taxon>Bacillati</taxon>
        <taxon>Bacillota</taxon>
        <taxon>Bacilli</taxon>
        <taxon>Lactobacillales</taxon>
        <taxon>Enterococcaceae</taxon>
        <taxon>Enterococcus</taxon>
    </lineage>
</organism>
<keyword evidence="4 5" id="KW-0472">Membrane</keyword>
<feature type="transmembrane region" description="Helical" evidence="5">
    <location>
        <begin position="94"/>
        <end position="114"/>
    </location>
</feature>
<accession>A0A4U3JS71</accession>
<name>A0A4U3JS71_ENTFL</name>
<dbReference type="Proteomes" id="UP000305511">
    <property type="component" value="Unassembled WGS sequence"/>
</dbReference>
<comment type="caution">
    <text evidence="7">The sequence shown here is derived from an EMBL/GenBank/DDBJ whole genome shotgun (WGS) entry which is preliminary data.</text>
</comment>
<evidence type="ECO:0000313" key="7">
    <source>
        <dbReference type="EMBL" id="TKK51198.1"/>
    </source>
</evidence>
<dbReference type="GO" id="GO:0016020">
    <property type="term" value="C:membrane"/>
    <property type="evidence" value="ECO:0007669"/>
    <property type="project" value="UniProtKB-SubCell"/>
</dbReference>
<dbReference type="EMBL" id="SIYF01000920">
    <property type="protein sequence ID" value="TKK51198.1"/>
    <property type="molecule type" value="Genomic_DNA"/>
</dbReference>
<feature type="transmembrane region" description="Helical" evidence="5">
    <location>
        <begin position="211"/>
        <end position="232"/>
    </location>
</feature>
<evidence type="ECO:0000259" key="6">
    <source>
        <dbReference type="Pfam" id="PF04932"/>
    </source>
</evidence>
<dbReference type="InterPro" id="IPR051533">
    <property type="entry name" value="WaaL-like"/>
</dbReference>
<evidence type="ECO:0000256" key="1">
    <source>
        <dbReference type="ARBA" id="ARBA00004141"/>
    </source>
</evidence>